<keyword evidence="3" id="KW-1185">Reference proteome</keyword>
<evidence type="ECO:0000313" key="1">
    <source>
        <dbReference type="EMBL" id="CAF0828752.1"/>
    </source>
</evidence>
<name>A0A813UVT6_9BILA</name>
<gene>
    <name evidence="2" type="ORF">BJG266_LOCUS8784</name>
    <name evidence="1" type="ORF">QVE165_LOCUS5665</name>
</gene>
<dbReference type="Proteomes" id="UP000663832">
    <property type="component" value="Unassembled WGS sequence"/>
</dbReference>
<dbReference type="EMBL" id="CAJNOI010000028">
    <property type="protein sequence ID" value="CAF0868814.1"/>
    <property type="molecule type" value="Genomic_DNA"/>
</dbReference>
<reference evidence="1" key="1">
    <citation type="submission" date="2021-02" db="EMBL/GenBank/DDBJ databases">
        <authorList>
            <person name="Nowell W R."/>
        </authorList>
    </citation>
    <scope>NUCLEOTIDE SEQUENCE</scope>
</reference>
<dbReference type="EMBL" id="CAJNOM010000023">
    <property type="protein sequence ID" value="CAF0828752.1"/>
    <property type="molecule type" value="Genomic_DNA"/>
</dbReference>
<dbReference type="AlphaFoldDB" id="A0A813UVT6"/>
<evidence type="ECO:0000313" key="2">
    <source>
        <dbReference type="EMBL" id="CAF0868814.1"/>
    </source>
</evidence>
<dbReference type="Proteomes" id="UP000663877">
    <property type="component" value="Unassembled WGS sequence"/>
</dbReference>
<organism evidence="1 3">
    <name type="scientific">Adineta steineri</name>
    <dbReference type="NCBI Taxonomy" id="433720"/>
    <lineage>
        <taxon>Eukaryota</taxon>
        <taxon>Metazoa</taxon>
        <taxon>Spiralia</taxon>
        <taxon>Gnathifera</taxon>
        <taxon>Rotifera</taxon>
        <taxon>Eurotatoria</taxon>
        <taxon>Bdelloidea</taxon>
        <taxon>Adinetida</taxon>
        <taxon>Adinetidae</taxon>
        <taxon>Adineta</taxon>
    </lineage>
</organism>
<protein>
    <submittedName>
        <fullName evidence="1">Uncharacterized protein</fullName>
    </submittedName>
</protein>
<proteinExistence type="predicted"/>
<evidence type="ECO:0000313" key="3">
    <source>
        <dbReference type="Proteomes" id="UP000663832"/>
    </source>
</evidence>
<dbReference type="OrthoDB" id="10368011at2759"/>
<sequence length="91" mass="10465">MLGTVLKHGVDVQVGPHGQRVFFGKTVDLIAKAAEMRRQEVVKRRGPPNVMERKLQRISVNAQENGVAKRNRDVSHLDWVNKQLYKRHLEV</sequence>
<comment type="caution">
    <text evidence="1">The sequence shown here is derived from an EMBL/GenBank/DDBJ whole genome shotgun (WGS) entry which is preliminary data.</text>
</comment>
<accession>A0A813UVT6</accession>